<name>A0A4Q9WBN4_STALU</name>
<comment type="caution">
    <text evidence="1">The sequence shown here is derived from an EMBL/GenBank/DDBJ whole genome shotgun (WGS) entry which is preliminary data.</text>
</comment>
<dbReference type="GeneID" id="58090696"/>
<dbReference type="RefSeq" id="WP_002492019.1">
    <property type="nucleotide sequence ID" value="NZ_AP021848.1"/>
</dbReference>
<dbReference type="EMBL" id="SCHB01000003">
    <property type="protein sequence ID" value="TBW72375.1"/>
    <property type="molecule type" value="Genomic_DNA"/>
</dbReference>
<protein>
    <submittedName>
        <fullName evidence="1">Pathogenicity island protein</fullName>
    </submittedName>
</protein>
<reference evidence="1 2" key="1">
    <citation type="journal article" date="2019" name="Sci. Transl. Med.">
        <title>Quorum sensing between bacterial species on the skin protects against epidermal injury in atopic dermatitis.</title>
        <authorList>
            <person name="Williams M.R."/>
        </authorList>
    </citation>
    <scope>NUCLEOTIDE SEQUENCE [LARGE SCALE GENOMIC DNA]</scope>
    <source>
        <strain evidence="1 2">E7</strain>
    </source>
</reference>
<evidence type="ECO:0000313" key="2">
    <source>
        <dbReference type="Proteomes" id="UP000293637"/>
    </source>
</evidence>
<sequence>MNNKQELNKQIKFREENEKMKNLTNQDFKTIKGKLNYEHMVNGKKHTSKMIKLLQKRHAKNVSVIKSEYPYLSDNEILEILADYREYEDLLSATETFIDFPNIYEGSNISKFLTLDDVAELKIAIEEMTIFVESLEDNE</sequence>
<organism evidence="1 2">
    <name type="scientific">Staphylococcus lugdunensis</name>
    <dbReference type="NCBI Taxonomy" id="28035"/>
    <lineage>
        <taxon>Bacteria</taxon>
        <taxon>Bacillati</taxon>
        <taxon>Bacillota</taxon>
        <taxon>Bacilli</taxon>
        <taxon>Bacillales</taxon>
        <taxon>Staphylococcaceae</taxon>
        <taxon>Staphylococcus</taxon>
    </lineage>
</organism>
<evidence type="ECO:0000313" key="1">
    <source>
        <dbReference type="EMBL" id="TBW72375.1"/>
    </source>
</evidence>
<dbReference type="Proteomes" id="UP000293637">
    <property type="component" value="Unassembled WGS sequence"/>
</dbReference>
<dbReference type="AlphaFoldDB" id="A0A4Q9WBN4"/>
<proteinExistence type="predicted"/>
<accession>A0A4Q9WBN4</accession>
<gene>
    <name evidence="1" type="ORF">EQ812_05185</name>
</gene>